<evidence type="ECO:0000313" key="3">
    <source>
        <dbReference type="EMBL" id="KAG7350880.1"/>
    </source>
</evidence>
<evidence type="ECO:0000313" key="2">
    <source>
        <dbReference type="EMBL" id="KAG7340364.1"/>
    </source>
</evidence>
<evidence type="ECO:0000313" key="12">
    <source>
        <dbReference type="EMBL" id="KAG7372039.1"/>
    </source>
</evidence>
<evidence type="ECO:0000313" key="8">
    <source>
        <dbReference type="EMBL" id="KAG7361882.1"/>
    </source>
</evidence>
<reference evidence="8" key="2">
    <citation type="submission" date="2021-04" db="EMBL/GenBank/DDBJ databases">
        <authorList>
            <person name="Podell S."/>
        </authorList>
    </citation>
    <scope>NUCLEOTIDE SEQUENCE</scope>
    <source>
        <strain evidence="8">Hildebrandi</strain>
    </source>
</reference>
<evidence type="ECO:0000313" key="10">
    <source>
        <dbReference type="EMBL" id="KAG7363481.1"/>
    </source>
</evidence>
<dbReference type="EMBL" id="JAGRRH010000027">
    <property type="protein sequence ID" value="KAG7340364.1"/>
    <property type="molecule type" value="Genomic_DNA"/>
</dbReference>
<protein>
    <submittedName>
        <fullName evidence="8">Uncharacterized protein</fullName>
    </submittedName>
</protein>
<dbReference type="EMBL" id="JAGRRH010000017">
    <property type="protein sequence ID" value="KAG7352699.1"/>
    <property type="molecule type" value="Genomic_DNA"/>
</dbReference>
<proteinExistence type="predicted"/>
<dbReference type="EMBL" id="JAGRRH010000016">
    <property type="protein sequence ID" value="KAG7353669.1"/>
    <property type="molecule type" value="Genomic_DNA"/>
</dbReference>
<dbReference type="EMBL" id="JAGRRH010000010">
    <property type="protein sequence ID" value="KAG7363480.1"/>
    <property type="molecule type" value="Genomic_DNA"/>
</dbReference>
<organism evidence="8 13">
    <name type="scientific">Nitzschia inconspicua</name>
    <dbReference type="NCBI Taxonomy" id="303405"/>
    <lineage>
        <taxon>Eukaryota</taxon>
        <taxon>Sar</taxon>
        <taxon>Stramenopiles</taxon>
        <taxon>Ochrophyta</taxon>
        <taxon>Bacillariophyta</taxon>
        <taxon>Bacillariophyceae</taxon>
        <taxon>Bacillariophycidae</taxon>
        <taxon>Bacillariales</taxon>
        <taxon>Bacillariaceae</taxon>
        <taxon>Nitzschia</taxon>
    </lineage>
</organism>
<dbReference type="EMBL" id="JAGRRH010000010">
    <property type="protein sequence ID" value="KAG7363481.1"/>
    <property type="molecule type" value="Genomic_DNA"/>
</dbReference>
<reference evidence="8" key="1">
    <citation type="journal article" date="2021" name="Sci. Rep.">
        <title>Diploid genomic architecture of Nitzschia inconspicua, an elite biomass production diatom.</title>
        <authorList>
            <person name="Oliver A."/>
            <person name="Podell S."/>
            <person name="Pinowska A."/>
            <person name="Traller J.C."/>
            <person name="Smith S.R."/>
            <person name="McClure R."/>
            <person name="Beliaev A."/>
            <person name="Bohutskyi P."/>
            <person name="Hill E.A."/>
            <person name="Rabines A."/>
            <person name="Zheng H."/>
            <person name="Allen L.Z."/>
            <person name="Kuo A."/>
            <person name="Grigoriev I.V."/>
            <person name="Allen A.E."/>
            <person name="Hazlebeck D."/>
            <person name="Allen E.E."/>
        </authorList>
    </citation>
    <scope>NUCLEOTIDE SEQUENCE</scope>
    <source>
        <strain evidence="8">Hildebrandi</strain>
    </source>
</reference>
<dbReference type="EMBL" id="JAGRRH010000013">
    <property type="protein sequence ID" value="KAG7360117.1"/>
    <property type="molecule type" value="Genomic_DNA"/>
</dbReference>
<dbReference type="EMBL" id="JAGRRH010000016">
    <property type="protein sequence ID" value="KAG7354020.1"/>
    <property type="molecule type" value="Genomic_DNA"/>
</dbReference>
<evidence type="ECO:0000313" key="6">
    <source>
        <dbReference type="EMBL" id="KAG7354020.1"/>
    </source>
</evidence>
<evidence type="ECO:0000313" key="5">
    <source>
        <dbReference type="EMBL" id="KAG7353669.1"/>
    </source>
</evidence>
<dbReference type="Proteomes" id="UP000693970">
    <property type="component" value="Unassembled WGS sequence"/>
</dbReference>
<dbReference type="EMBL" id="JAGRRH010000009">
    <property type="protein sequence ID" value="KAG7364376.1"/>
    <property type="molecule type" value="Genomic_DNA"/>
</dbReference>
<dbReference type="EMBL" id="JAGRRH010000018">
    <property type="protein sequence ID" value="KAG7350880.1"/>
    <property type="molecule type" value="Genomic_DNA"/>
</dbReference>
<evidence type="ECO:0000313" key="9">
    <source>
        <dbReference type="EMBL" id="KAG7363480.1"/>
    </source>
</evidence>
<dbReference type="EMBL" id="JAGRRH010000012">
    <property type="protein sequence ID" value="KAG7361882.1"/>
    <property type="molecule type" value="Genomic_DNA"/>
</dbReference>
<dbReference type="EMBL" id="JAGRRH010000033">
    <property type="protein sequence ID" value="KAG7339520.1"/>
    <property type="molecule type" value="Genomic_DNA"/>
</dbReference>
<name>A0A9K3LGZ1_9STRA</name>
<evidence type="ECO:0000313" key="11">
    <source>
        <dbReference type="EMBL" id="KAG7364376.1"/>
    </source>
</evidence>
<comment type="caution">
    <text evidence="8">The sequence shown here is derived from an EMBL/GenBank/DDBJ whole genome shotgun (WGS) entry which is preliminary data.</text>
</comment>
<sequence length="1095" mass="123279">MRIHNPYTKGKAGSDSASFPPLESLLQQLVIVRNDDSSQNHTMGIQSQLRNGAVKACKKRATKLKCKRRVQSTILGGVAFIAAKNCKICVAQTKVKSGVRAHVPHRSHHKLCPKNRKTQGWKSDMTVYFEKEMAKNIAINNAPIVPMPIDPNRLRNSDNFFGSFAGHQKEAATTVKQVNSFNKSTSSDQFTPRDSQIMNDIANPAIIREAVEETMKLLEVPNSSDFPKFFGKEKSYPKHIGAAVNYLYHVLAHKKPLSTDVGLYTTSTAKEAYSKWLQFFRPGEAQFTFPQEVCDGTTRPSPIYHLLEGQSIIYLDWKLVSPVTTLYCPNCWRTKKVQVPLSHSRSNWAHSTSLFPVWTARGTPIWCILMNYECKAKGECCKSRFAANDGRLLTSLPAHVRQAYPVDPRYATGGFHLAECITSDLDILMKTYASGSFISRKMYRRLCNAYVSKVQTYLSKNPSAEIPLFDDFTNGFYPPSPASIRKIFESAEESAETPYGYSFKDRYTRELQSVDVEPDDAVAFDWTFQLIKNYILPGAKAAFTGIKGKTNEIISLVIVPSTKTADVSHALIQSRQKRESFSPTVVYTDTCPNAMVFYKAIFGNTIEMKLGLFHLIQRIIDTLDQKCKLYWQCLVDLQRCLYGYLPGPLSRLISSLKDGTFDSNGRNYSSEEIDQLRHSKKWKQRFSSFLPKTIHTASVAETELVRWIAAYQGRQDDEGRFIFSGKTVTTTKNQFPKLQYVTDPENIEMNLEIPAPSNSPHGIPKWISRRPESHLEKFHEFLAHVANSGTGRNLADILTLGGVSEFNVAARHKSRILQRKIEGQERTIPTHFEDIPPYFDHSLLIEINRQAAALKLKRPFENTTECKPNNGELFLSSYFEEQQARNISRLSDKDTGICRCDSCKTFRPETIVGSVESATFLHERGRAPPMTTKDEISCPPIPQPVPNSLQLCVPPRTPPMAAEDKIYCPPIPQPVPNSIQLCVPPRAPPMVTEDRISCPPIPQPVPNSLQPCFPPISMAPPPNIGVGYIPNWTNCFWPNTLGYACAPSQQQPQSTCCVEFADYCQKKRFGQNPIGRPPHGKSCPKKIIRLNGAYW</sequence>
<accession>A0A9K3LGZ1</accession>
<keyword evidence="13" id="KW-1185">Reference proteome</keyword>
<evidence type="ECO:0000313" key="13">
    <source>
        <dbReference type="Proteomes" id="UP000693970"/>
    </source>
</evidence>
<evidence type="ECO:0000313" key="1">
    <source>
        <dbReference type="EMBL" id="KAG7339520.1"/>
    </source>
</evidence>
<evidence type="ECO:0000313" key="7">
    <source>
        <dbReference type="EMBL" id="KAG7360117.1"/>
    </source>
</evidence>
<dbReference type="AlphaFoldDB" id="A0A9K3LGZ1"/>
<gene>
    <name evidence="1" type="ORF">IV203_002573</name>
    <name evidence="5" type="ORF">IV203_003024</name>
    <name evidence="6" type="ORF">IV203_003376</name>
    <name evidence="4" type="ORF">IV203_008747</name>
    <name evidence="3" type="ORF">IV203_010240</name>
    <name evidence="12" type="ORF">IV203_018182</name>
    <name evidence="2" type="ORF">IV203_023907</name>
    <name evidence="8" type="ORF">IV203_025548</name>
    <name evidence="9" type="ORF">IV203_026841</name>
    <name evidence="10" type="ORF">IV203_026842</name>
    <name evidence="7" type="ORF">IV203_035216</name>
    <name evidence="11" type="ORF">IV203_037578</name>
</gene>
<dbReference type="EMBL" id="JAGRRH010000003">
    <property type="protein sequence ID" value="KAG7372039.1"/>
    <property type="molecule type" value="Genomic_DNA"/>
</dbReference>
<evidence type="ECO:0000313" key="4">
    <source>
        <dbReference type="EMBL" id="KAG7352699.1"/>
    </source>
</evidence>